<organism evidence="1 2">
    <name type="scientific">Tritrichomonas musculus</name>
    <dbReference type="NCBI Taxonomy" id="1915356"/>
    <lineage>
        <taxon>Eukaryota</taxon>
        <taxon>Metamonada</taxon>
        <taxon>Parabasalia</taxon>
        <taxon>Tritrichomonadida</taxon>
        <taxon>Tritrichomonadidae</taxon>
        <taxon>Tritrichomonas</taxon>
    </lineage>
</organism>
<protein>
    <submittedName>
        <fullName evidence="1">Uncharacterized protein</fullName>
    </submittedName>
</protein>
<proteinExistence type="predicted"/>
<keyword evidence="2" id="KW-1185">Reference proteome</keyword>
<evidence type="ECO:0000313" key="2">
    <source>
        <dbReference type="Proteomes" id="UP001470230"/>
    </source>
</evidence>
<comment type="caution">
    <text evidence="1">The sequence shown here is derived from an EMBL/GenBank/DDBJ whole genome shotgun (WGS) entry which is preliminary data.</text>
</comment>
<evidence type="ECO:0000313" key="1">
    <source>
        <dbReference type="EMBL" id="KAK8876589.1"/>
    </source>
</evidence>
<name>A0ABR2JF62_9EUKA</name>
<dbReference type="EMBL" id="JAPFFF010000012">
    <property type="protein sequence ID" value="KAK8876589.1"/>
    <property type="molecule type" value="Genomic_DNA"/>
</dbReference>
<accession>A0ABR2JF62</accession>
<gene>
    <name evidence="1" type="ORF">M9Y10_006807</name>
</gene>
<dbReference type="Proteomes" id="UP001470230">
    <property type="component" value="Unassembled WGS sequence"/>
</dbReference>
<sequence>MSDIKMFSIKYTTSAITEIQQIQVKASKSKLNEENLTIMNDDTITFSGFKYKIEISPQKTADFELIYHANESGKVQFYLPLVLENVTNKDQVK</sequence>
<reference evidence="1 2" key="1">
    <citation type="submission" date="2024-04" db="EMBL/GenBank/DDBJ databases">
        <title>Tritrichomonas musculus Genome.</title>
        <authorList>
            <person name="Alves-Ferreira E."/>
            <person name="Grigg M."/>
            <person name="Lorenzi H."/>
            <person name="Galac M."/>
        </authorList>
    </citation>
    <scope>NUCLEOTIDE SEQUENCE [LARGE SCALE GENOMIC DNA]</scope>
    <source>
        <strain evidence="1 2">EAF2021</strain>
    </source>
</reference>